<evidence type="ECO:0000313" key="1">
    <source>
        <dbReference type="EMBL" id="CAE0702633.1"/>
    </source>
</evidence>
<accession>A0A7S4A3V6</accession>
<evidence type="ECO:0000313" key="2">
    <source>
        <dbReference type="EMBL" id="CAH0371957.1"/>
    </source>
</evidence>
<proteinExistence type="predicted"/>
<organism evidence="1">
    <name type="scientific">Pelagomonas calceolata</name>
    <dbReference type="NCBI Taxonomy" id="35677"/>
    <lineage>
        <taxon>Eukaryota</taxon>
        <taxon>Sar</taxon>
        <taxon>Stramenopiles</taxon>
        <taxon>Ochrophyta</taxon>
        <taxon>Pelagophyceae</taxon>
        <taxon>Pelagomonadales</taxon>
        <taxon>Pelagomonadaceae</taxon>
        <taxon>Pelagomonas</taxon>
    </lineage>
</organism>
<name>A0A7S4A3V6_9STRA</name>
<reference evidence="1" key="1">
    <citation type="submission" date="2021-01" db="EMBL/GenBank/DDBJ databases">
        <authorList>
            <person name="Corre E."/>
            <person name="Pelletier E."/>
            <person name="Niang G."/>
            <person name="Scheremetjew M."/>
            <person name="Finn R."/>
            <person name="Kale V."/>
            <person name="Holt S."/>
            <person name="Cochrane G."/>
            <person name="Meng A."/>
            <person name="Brown T."/>
            <person name="Cohen L."/>
        </authorList>
    </citation>
    <scope>NUCLEOTIDE SEQUENCE</scope>
    <source>
        <strain evidence="1">CCMP1756</strain>
    </source>
</reference>
<sequence>MATPVVQRLLDALEYPFPFAGDAAAVAKLVSWVEDRKIRLWEIEQRKPLRTAGVEFDAAFQSYLQELECPVLQPSQALVWLLHEAVKCELEDEAAKPQQADVDESRVSKLCASLGADDLTSACARVAAKNGNGDPKDALRLFYVSDLRKLQDGINSVLVKGQNFVANPKTNAALGKVGR</sequence>
<dbReference type="EMBL" id="CAKKNE010000003">
    <property type="protein sequence ID" value="CAH0371957.1"/>
    <property type="molecule type" value="Genomic_DNA"/>
</dbReference>
<reference evidence="2" key="2">
    <citation type="submission" date="2021-11" db="EMBL/GenBank/DDBJ databases">
        <authorList>
            <consortium name="Genoscope - CEA"/>
            <person name="William W."/>
        </authorList>
    </citation>
    <scope>NUCLEOTIDE SEQUENCE</scope>
</reference>
<gene>
    <name evidence="1" type="ORF">PCAL00307_LOCUS18078</name>
    <name evidence="2" type="ORF">PECAL_3P19290</name>
</gene>
<protein>
    <submittedName>
        <fullName evidence="1">Uncharacterized protein</fullName>
    </submittedName>
</protein>
<dbReference type="PANTHER" id="PTHR15924">
    <property type="entry name" value="CLE"/>
    <property type="match status" value="1"/>
</dbReference>
<dbReference type="Pfam" id="PF10036">
    <property type="entry name" value="RLL"/>
    <property type="match status" value="2"/>
</dbReference>
<dbReference type="Proteomes" id="UP000789595">
    <property type="component" value="Unassembled WGS sequence"/>
</dbReference>
<dbReference type="EMBL" id="HBIW01020972">
    <property type="protein sequence ID" value="CAE0702633.1"/>
    <property type="molecule type" value="Transcribed_RNA"/>
</dbReference>
<dbReference type="OrthoDB" id="514167at2759"/>
<keyword evidence="3" id="KW-1185">Reference proteome</keyword>
<dbReference type="InterPro" id="IPR019265">
    <property type="entry name" value="RTRAF"/>
</dbReference>
<dbReference type="AlphaFoldDB" id="A0A7S4A3V6"/>
<evidence type="ECO:0000313" key="3">
    <source>
        <dbReference type="Proteomes" id="UP000789595"/>
    </source>
</evidence>